<dbReference type="Proteomes" id="UP000027586">
    <property type="component" value="Unassembled WGS sequence"/>
</dbReference>
<dbReference type="VEuPathDB" id="FungiDB:LCOR_00964.1"/>
<name>A0A068RHT3_9FUNG</name>
<gene>
    <name evidence="2" type="ORF">LCOR_00964.1</name>
</gene>
<evidence type="ECO:0000313" key="2">
    <source>
        <dbReference type="EMBL" id="CDH49212.1"/>
    </source>
</evidence>
<reference evidence="2" key="1">
    <citation type="submission" date="2013-08" db="EMBL/GenBank/DDBJ databases">
        <title>Gene expansion shapes genome architecture in the human pathogen Lichtheimia corymbifera: an evolutionary genomics analysis in the ancient terrestrial Mucorales (Mucoromycotina).</title>
        <authorList>
            <person name="Schwartze V.U."/>
            <person name="Winter S."/>
            <person name="Shelest E."/>
            <person name="Marcet-Houben M."/>
            <person name="Horn F."/>
            <person name="Wehner S."/>
            <person name="Hoffmann K."/>
            <person name="Riege K."/>
            <person name="Sammeth M."/>
            <person name="Nowrousian M."/>
            <person name="Valiante V."/>
            <person name="Linde J."/>
            <person name="Jacobsen I.D."/>
            <person name="Marz M."/>
            <person name="Brakhage A.A."/>
            <person name="Gabaldon T."/>
            <person name="Bocker S."/>
            <person name="Voigt K."/>
        </authorList>
    </citation>
    <scope>NUCLEOTIDE SEQUENCE [LARGE SCALE GENOMIC DNA]</scope>
    <source>
        <strain evidence="2">FSU 9682</strain>
    </source>
</reference>
<protein>
    <submittedName>
        <fullName evidence="2">Uncharacterized protein</fullName>
    </submittedName>
</protein>
<dbReference type="OrthoDB" id="2223665at2759"/>
<feature type="compositionally biased region" description="Low complexity" evidence="1">
    <location>
        <begin position="16"/>
        <end position="37"/>
    </location>
</feature>
<feature type="region of interest" description="Disordered" evidence="1">
    <location>
        <begin position="16"/>
        <end position="39"/>
    </location>
</feature>
<evidence type="ECO:0000256" key="1">
    <source>
        <dbReference type="SAM" id="MobiDB-lite"/>
    </source>
</evidence>
<comment type="caution">
    <text evidence="2">The sequence shown here is derived from an EMBL/GenBank/DDBJ whole genome shotgun (WGS) entry which is preliminary data.</text>
</comment>
<keyword evidence="3" id="KW-1185">Reference proteome</keyword>
<dbReference type="AlphaFoldDB" id="A0A068RHT3"/>
<organism evidence="2 3">
    <name type="scientific">Lichtheimia corymbifera JMRC:FSU:9682</name>
    <dbReference type="NCBI Taxonomy" id="1263082"/>
    <lineage>
        <taxon>Eukaryota</taxon>
        <taxon>Fungi</taxon>
        <taxon>Fungi incertae sedis</taxon>
        <taxon>Mucoromycota</taxon>
        <taxon>Mucoromycotina</taxon>
        <taxon>Mucoromycetes</taxon>
        <taxon>Mucorales</taxon>
        <taxon>Lichtheimiaceae</taxon>
        <taxon>Lichtheimia</taxon>
    </lineage>
</organism>
<dbReference type="EMBL" id="CBTN010000003">
    <property type="protein sequence ID" value="CDH49212.1"/>
    <property type="molecule type" value="Genomic_DNA"/>
</dbReference>
<sequence length="106" mass="11525">MHSSLLARRTAVAARSSIKASRSYSAAASTSTTAAPAVPLQHQEFSSKDQDMTHNTIHALYNTENQSMLDHPVFSSSSQQVHSMASEFTHSSADCFSPTFNTVFDE</sequence>
<proteinExistence type="predicted"/>
<evidence type="ECO:0000313" key="3">
    <source>
        <dbReference type="Proteomes" id="UP000027586"/>
    </source>
</evidence>
<accession>A0A068RHT3</accession>